<keyword evidence="1" id="KW-0472">Membrane</keyword>
<accession>A0AB39S7N8</accession>
<name>A0AB39S7N8_9ACTN</name>
<evidence type="ECO:0000313" key="2">
    <source>
        <dbReference type="EMBL" id="XDQ62361.1"/>
    </source>
</evidence>
<dbReference type="RefSeq" id="WP_369258921.1">
    <property type="nucleotide sequence ID" value="NZ_CP163440.1"/>
</dbReference>
<feature type="transmembrane region" description="Helical" evidence="1">
    <location>
        <begin position="6"/>
        <end position="23"/>
    </location>
</feature>
<protein>
    <submittedName>
        <fullName evidence="2">Uncharacterized protein</fullName>
    </submittedName>
</protein>
<feature type="transmembrane region" description="Helical" evidence="1">
    <location>
        <begin position="105"/>
        <end position="126"/>
    </location>
</feature>
<dbReference type="AlphaFoldDB" id="A0AB39S7N8"/>
<keyword evidence="1" id="KW-1133">Transmembrane helix</keyword>
<evidence type="ECO:0000256" key="1">
    <source>
        <dbReference type="SAM" id="Phobius"/>
    </source>
</evidence>
<proteinExistence type="predicted"/>
<feature type="transmembrane region" description="Helical" evidence="1">
    <location>
        <begin position="75"/>
        <end position="96"/>
    </location>
</feature>
<sequence>MDTPLFSASALLIALATATYLTYAPHPPHAEPDPAALRARVVLCASAFASAFLLVPPVAEAVDEVTGHGGAGALLWALTSGLTILSMQLVTVSWWLPTIGVRRAVVAHIVFFCCVMAVLVWEFQYIRASSAQLFSAPQGDGMEAAFVLTHLGFLDVMATAVSLQYILLAYAAWRRRPVAAAGLAVTAVGSVLGLAYSGTRTGITIARLAGWTWPSIVETHIVPITGALAALFVTVGITLPTVAKRVLPPRVRPATDRGVKDRAVRRIALP</sequence>
<feature type="transmembrane region" description="Helical" evidence="1">
    <location>
        <begin position="219"/>
        <end position="242"/>
    </location>
</feature>
<dbReference type="EMBL" id="CP163440">
    <property type="protein sequence ID" value="XDQ62361.1"/>
    <property type="molecule type" value="Genomic_DNA"/>
</dbReference>
<gene>
    <name evidence="2" type="ORF">AB5J50_16905</name>
</gene>
<feature type="transmembrane region" description="Helical" evidence="1">
    <location>
        <begin position="178"/>
        <end position="199"/>
    </location>
</feature>
<reference evidence="2" key="1">
    <citation type="submission" date="2024-07" db="EMBL/GenBank/DDBJ databases">
        <authorList>
            <person name="Yu S.T."/>
        </authorList>
    </citation>
    <scope>NUCLEOTIDE SEQUENCE</scope>
    <source>
        <strain evidence="2">R35</strain>
    </source>
</reference>
<organism evidence="2">
    <name type="scientific">Streptomyces sp. R35</name>
    <dbReference type="NCBI Taxonomy" id="3238630"/>
    <lineage>
        <taxon>Bacteria</taxon>
        <taxon>Bacillati</taxon>
        <taxon>Actinomycetota</taxon>
        <taxon>Actinomycetes</taxon>
        <taxon>Kitasatosporales</taxon>
        <taxon>Streptomycetaceae</taxon>
        <taxon>Streptomyces</taxon>
    </lineage>
</organism>
<feature type="transmembrane region" description="Helical" evidence="1">
    <location>
        <begin position="35"/>
        <end position="55"/>
    </location>
</feature>
<keyword evidence="1" id="KW-0812">Transmembrane</keyword>
<feature type="transmembrane region" description="Helical" evidence="1">
    <location>
        <begin position="146"/>
        <end position="171"/>
    </location>
</feature>